<sequence length="147" mass="16044">METAMSDDLQRVRVEYLGEHRFRASNQAGFALNTDGGDPAKDLKPMEILLAALGGCTGIDVVDIMRKKRTPLARYRIEIEGVRALDHPRRFLTITVRHVGSGPDVTEAAFQHAVGLSHERYCSVSASLSANVHAEIRLESWSGASGA</sequence>
<dbReference type="SUPFAM" id="SSF82784">
    <property type="entry name" value="OsmC-like"/>
    <property type="match status" value="1"/>
</dbReference>
<comment type="caution">
    <text evidence="1">The sequence shown here is derived from an EMBL/GenBank/DDBJ whole genome shotgun (WGS) entry which is preliminary data.</text>
</comment>
<reference evidence="1" key="1">
    <citation type="submission" date="2013-08" db="EMBL/GenBank/DDBJ databases">
        <authorList>
            <person name="Mendez C."/>
            <person name="Richter M."/>
            <person name="Ferrer M."/>
            <person name="Sanchez J."/>
        </authorList>
    </citation>
    <scope>NUCLEOTIDE SEQUENCE</scope>
</reference>
<dbReference type="Gene3D" id="3.30.300.20">
    <property type="match status" value="1"/>
</dbReference>
<accession>T0YZ57</accession>
<reference evidence="1" key="2">
    <citation type="journal article" date="2014" name="ISME J.">
        <title>Microbial stratification in low pH oxic and suboxic macroscopic growths along an acid mine drainage.</title>
        <authorList>
            <person name="Mendez-Garcia C."/>
            <person name="Mesa V."/>
            <person name="Sprenger R.R."/>
            <person name="Richter M."/>
            <person name="Diez M.S."/>
            <person name="Solano J."/>
            <person name="Bargiela R."/>
            <person name="Golyshina O.V."/>
            <person name="Manteca A."/>
            <person name="Ramos J.L."/>
            <person name="Gallego J.R."/>
            <person name="Llorente I."/>
            <person name="Martins Dos Santos V.A."/>
            <person name="Jensen O.N."/>
            <person name="Pelaez A.I."/>
            <person name="Sanchez J."/>
            <person name="Ferrer M."/>
        </authorList>
    </citation>
    <scope>NUCLEOTIDE SEQUENCE</scope>
</reference>
<protein>
    <submittedName>
        <fullName evidence="1">OsmC family protein</fullName>
    </submittedName>
</protein>
<dbReference type="InterPro" id="IPR003718">
    <property type="entry name" value="OsmC/Ohr_fam"/>
</dbReference>
<dbReference type="PANTHER" id="PTHR34352:SF1">
    <property type="entry name" value="PROTEIN YHFA"/>
    <property type="match status" value="1"/>
</dbReference>
<dbReference type="Pfam" id="PF02566">
    <property type="entry name" value="OsmC"/>
    <property type="match status" value="1"/>
</dbReference>
<proteinExistence type="predicted"/>
<evidence type="ECO:0000313" key="1">
    <source>
        <dbReference type="EMBL" id="EQD38328.1"/>
    </source>
</evidence>
<dbReference type="InterPro" id="IPR015946">
    <property type="entry name" value="KH_dom-like_a/b"/>
</dbReference>
<dbReference type="EMBL" id="AUZZ01008307">
    <property type="protein sequence ID" value="EQD38328.1"/>
    <property type="molecule type" value="Genomic_DNA"/>
</dbReference>
<dbReference type="PANTHER" id="PTHR34352">
    <property type="entry name" value="PROTEIN YHFA"/>
    <property type="match status" value="1"/>
</dbReference>
<dbReference type="InterPro" id="IPR036102">
    <property type="entry name" value="OsmC/Ohrsf"/>
</dbReference>
<dbReference type="AlphaFoldDB" id="T0YZ57"/>
<organism evidence="1">
    <name type="scientific">mine drainage metagenome</name>
    <dbReference type="NCBI Taxonomy" id="410659"/>
    <lineage>
        <taxon>unclassified sequences</taxon>
        <taxon>metagenomes</taxon>
        <taxon>ecological metagenomes</taxon>
    </lineage>
</organism>
<name>T0YZ57_9ZZZZ</name>
<gene>
    <name evidence="1" type="ORF">B2A_11506</name>
</gene>